<organism evidence="3 4">
    <name type="scientific">Capsicum baccatum</name>
    <name type="common">Peruvian pepper</name>
    <dbReference type="NCBI Taxonomy" id="33114"/>
    <lineage>
        <taxon>Eukaryota</taxon>
        <taxon>Viridiplantae</taxon>
        <taxon>Streptophyta</taxon>
        <taxon>Embryophyta</taxon>
        <taxon>Tracheophyta</taxon>
        <taxon>Spermatophyta</taxon>
        <taxon>Magnoliopsida</taxon>
        <taxon>eudicotyledons</taxon>
        <taxon>Gunneridae</taxon>
        <taxon>Pentapetalae</taxon>
        <taxon>asterids</taxon>
        <taxon>lamiids</taxon>
        <taxon>Solanales</taxon>
        <taxon>Solanaceae</taxon>
        <taxon>Solanoideae</taxon>
        <taxon>Capsiceae</taxon>
        <taxon>Capsicum</taxon>
    </lineage>
</organism>
<dbReference type="STRING" id="33114.A0A2G2VF40"/>
<name>A0A2G2VF40_CAPBA</name>
<evidence type="ECO:0000313" key="4">
    <source>
        <dbReference type="Proteomes" id="UP000224567"/>
    </source>
</evidence>
<dbReference type="PANTHER" id="PTHR31181">
    <property type="entry name" value="EGG CELL-SECRETED PROTEIN 1.4"/>
    <property type="match status" value="1"/>
</dbReference>
<protein>
    <recommendedName>
        <fullName evidence="2">Prolamin-like domain-containing protein</fullName>
    </recommendedName>
</protein>
<keyword evidence="1" id="KW-0732">Signal</keyword>
<reference evidence="4" key="2">
    <citation type="journal article" date="2017" name="J. Anim. Genet.">
        <title>Multiple reference genome sequences of hot pepper reveal the massive evolution of plant disease resistance genes by retroduplication.</title>
        <authorList>
            <person name="Kim S."/>
            <person name="Park J."/>
            <person name="Yeom S.-I."/>
            <person name="Kim Y.-M."/>
            <person name="Seo E."/>
            <person name="Kim K.-T."/>
            <person name="Kim M.-S."/>
            <person name="Lee J.M."/>
            <person name="Cheong K."/>
            <person name="Shin H.-S."/>
            <person name="Kim S.-B."/>
            <person name="Han K."/>
            <person name="Lee J."/>
            <person name="Park M."/>
            <person name="Lee H.-A."/>
            <person name="Lee H.-Y."/>
            <person name="Lee Y."/>
            <person name="Oh S."/>
            <person name="Lee J.H."/>
            <person name="Choi E."/>
            <person name="Choi E."/>
            <person name="Lee S.E."/>
            <person name="Jeon J."/>
            <person name="Kim H."/>
            <person name="Choi G."/>
            <person name="Song H."/>
            <person name="Lee J."/>
            <person name="Lee S.-C."/>
            <person name="Kwon J.-K."/>
            <person name="Lee H.-Y."/>
            <person name="Koo N."/>
            <person name="Hong Y."/>
            <person name="Kim R.W."/>
            <person name="Kang W.-H."/>
            <person name="Huh J.H."/>
            <person name="Kang B.-C."/>
            <person name="Yang T.-J."/>
            <person name="Lee Y.-H."/>
            <person name="Bennetzen J.L."/>
            <person name="Choi D."/>
        </authorList>
    </citation>
    <scope>NUCLEOTIDE SEQUENCE [LARGE SCALE GENOMIC DNA]</scope>
    <source>
        <strain evidence="4">cv. PBC81</strain>
    </source>
</reference>
<proteinExistence type="predicted"/>
<feature type="domain" description="Prolamin-like" evidence="2">
    <location>
        <begin position="120"/>
        <end position="181"/>
    </location>
</feature>
<accession>A0A2G2VF40</accession>
<comment type="caution">
    <text evidence="3">The sequence shown here is derived from an EMBL/GenBank/DDBJ whole genome shotgun (WGS) entry which is preliminary data.</text>
</comment>
<sequence>MGIITARARELKRENNKLFGTSSTLSWWHHYHPPRWWWHHHRPYYVPSIGWWLHHKHHPIKPSPPTHMASFPIDIGIPPLHMTSPTHPPQVALSHDAVISSPHTTLPPTQPPHAAPPTSCSMLPIKVNGCVPDLITSFIKGKVYSSTQCCKVVSSISDECFDKGLTLFRIPSFRRKMRNYCTQHQCYRRALAPLWSGMSVVDRALVRVMKNLVSEHDSWSQGVCEIVSSKVLLMGVLCTTLAIRRLPSI</sequence>
<evidence type="ECO:0000259" key="2">
    <source>
        <dbReference type="Pfam" id="PF05617"/>
    </source>
</evidence>
<gene>
    <name evidence="3" type="ORF">CQW23_27948</name>
</gene>
<evidence type="ECO:0000256" key="1">
    <source>
        <dbReference type="ARBA" id="ARBA00022729"/>
    </source>
</evidence>
<keyword evidence="4" id="KW-1185">Reference proteome</keyword>
<dbReference type="Pfam" id="PF05617">
    <property type="entry name" value="Prolamin_like"/>
    <property type="match status" value="1"/>
</dbReference>
<evidence type="ECO:0000313" key="3">
    <source>
        <dbReference type="EMBL" id="PHT31611.1"/>
    </source>
</evidence>
<dbReference type="PANTHER" id="PTHR31181:SF64">
    <property type="entry name" value="ECA1 GAMETOGENESIS FAMILY PROTEIN-RELATED"/>
    <property type="match status" value="1"/>
</dbReference>
<dbReference type="GO" id="GO:0005576">
    <property type="term" value="C:extracellular region"/>
    <property type="evidence" value="ECO:0007669"/>
    <property type="project" value="TreeGrafter"/>
</dbReference>
<dbReference type="Proteomes" id="UP000224567">
    <property type="component" value="Unassembled WGS sequence"/>
</dbReference>
<dbReference type="GO" id="GO:0009567">
    <property type="term" value="P:double fertilization forming a zygote and endosperm"/>
    <property type="evidence" value="ECO:0007669"/>
    <property type="project" value="TreeGrafter"/>
</dbReference>
<dbReference type="EMBL" id="MLFT02000012">
    <property type="protein sequence ID" value="PHT31611.1"/>
    <property type="molecule type" value="Genomic_DNA"/>
</dbReference>
<dbReference type="GO" id="GO:2000008">
    <property type="term" value="P:regulation of protein localization to cell surface"/>
    <property type="evidence" value="ECO:0007669"/>
    <property type="project" value="TreeGrafter"/>
</dbReference>
<dbReference type="AlphaFoldDB" id="A0A2G2VF40"/>
<reference evidence="3 4" key="1">
    <citation type="journal article" date="2017" name="Genome Biol.">
        <title>New reference genome sequences of hot pepper reveal the massive evolution of plant disease-resistance genes by retroduplication.</title>
        <authorList>
            <person name="Kim S."/>
            <person name="Park J."/>
            <person name="Yeom S.I."/>
            <person name="Kim Y.M."/>
            <person name="Seo E."/>
            <person name="Kim K.T."/>
            <person name="Kim M.S."/>
            <person name="Lee J.M."/>
            <person name="Cheong K."/>
            <person name="Shin H.S."/>
            <person name="Kim S.B."/>
            <person name="Han K."/>
            <person name="Lee J."/>
            <person name="Park M."/>
            <person name="Lee H.A."/>
            <person name="Lee H.Y."/>
            <person name="Lee Y."/>
            <person name="Oh S."/>
            <person name="Lee J.H."/>
            <person name="Choi E."/>
            <person name="Choi E."/>
            <person name="Lee S.E."/>
            <person name="Jeon J."/>
            <person name="Kim H."/>
            <person name="Choi G."/>
            <person name="Song H."/>
            <person name="Lee J."/>
            <person name="Lee S.C."/>
            <person name="Kwon J.K."/>
            <person name="Lee H.Y."/>
            <person name="Koo N."/>
            <person name="Hong Y."/>
            <person name="Kim R.W."/>
            <person name="Kang W.H."/>
            <person name="Huh J.H."/>
            <person name="Kang B.C."/>
            <person name="Yang T.J."/>
            <person name="Lee Y.H."/>
            <person name="Bennetzen J.L."/>
            <person name="Choi D."/>
        </authorList>
    </citation>
    <scope>NUCLEOTIDE SEQUENCE [LARGE SCALE GENOMIC DNA]</scope>
    <source>
        <strain evidence="4">cv. PBC81</strain>
    </source>
</reference>
<dbReference type="OrthoDB" id="1303282at2759"/>
<dbReference type="InterPro" id="IPR008502">
    <property type="entry name" value="Prolamin-like"/>
</dbReference>
<dbReference type="GO" id="GO:0080155">
    <property type="term" value="P:regulation of double fertilization forming a zygote and endosperm"/>
    <property type="evidence" value="ECO:0007669"/>
    <property type="project" value="TreeGrafter"/>
</dbReference>
<dbReference type="GO" id="GO:0031982">
    <property type="term" value="C:vesicle"/>
    <property type="evidence" value="ECO:0007669"/>
    <property type="project" value="TreeGrafter"/>
</dbReference>